<accession>A0A226DS94</accession>
<keyword evidence="1" id="KW-0472">Membrane</keyword>
<keyword evidence="1" id="KW-1133">Transmembrane helix</keyword>
<evidence type="ECO:0000256" key="1">
    <source>
        <dbReference type="SAM" id="Phobius"/>
    </source>
</evidence>
<dbReference type="Proteomes" id="UP000198287">
    <property type="component" value="Unassembled WGS sequence"/>
</dbReference>
<feature type="transmembrane region" description="Helical" evidence="1">
    <location>
        <begin position="275"/>
        <end position="303"/>
    </location>
</feature>
<dbReference type="EMBL" id="LNIX01000013">
    <property type="protein sequence ID" value="OXA47694.1"/>
    <property type="molecule type" value="Genomic_DNA"/>
</dbReference>
<feature type="transmembrane region" description="Helical" evidence="1">
    <location>
        <begin position="124"/>
        <end position="152"/>
    </location>
</feature>
<dbReference type="AlphaFoldDB" id="A0A226DS94"/>
<proteinExistence type="predicted"/>
<feature type="transmembrane region" description="Helical" evidence="1">
    <location>
        <begin position="164"/>
        <end position="189"/>
    </location>
</feature>
<feature type="transmembrane region" description="Helical" evidence="1">
    <location>
        <begin position="377"/>
        <end position="402"/>
    </location>
</feature>
<evidence type="ECO:0000313" key="3">
    <source>
        <dbReference type="Proteomes" id="UP000198287"/>
    </source>
</evidence>
<sequence>MASSVVVMGLEESISRHRTCSLRINEVNMKMAPTLGNKEFLELKAMCRKKEDAALYHPWGTKPTEPLVLSFPYSQLVKKKQNISAMASPLACQSLQNFATAFHYCWTCPFTWDKTSKKFVATKALHLLITWIIVVFLVTPIVCGVCIVTILLQIYGTISPPLTSFFVCVIIAILTFFVVTVELVMFLYVEEFTAGCNHLTQISRHDRKHASPHRKIDPLGLFLNFNVALFSIYPYFLCPFLFYFDLDPGLLFTRYVLHLELNTLLDQLVTQPLRFLQFLAILQLCRLFPILVSTFSLCITIFLDAIHKLESRAFLIRFYRSKADLQMRKYRELALVLKLVDGVVVPAAAILMGLGLLLSVVFNFVTIKLYSVIPMPLYLYFPSVSVLIPVIIEALLPFGISLNVKAVQLRNKWDRQLERCGDRKYVRRILRAIKPFCINCGVAGYNVLKLVKGTKVWFYEQLLNYTISALLTSTNLPA</sequence>
<organism evidence="2 3">
    <name type="scientific">Folsomia candida</name>
    <name type="common">Springtail</name>
    <dbReference type="NCBI Taxonomy" id="158441"/>
    <lineage>
        <taxon>Eukaryota</taxon>
        <taxon>Metazoa</taxon>
        <taxon>Ecdysozoa</taxon>
        <taxon>Arthropoda</taxon>
        <taxon>Hexapoda</taxon>
        <taxon>Collembola</taxon>
        <taxon>Entomobryomorpha</taxon>
        <taxon>Isotomoidea</taxon>
        <taxon>Isotomidae</taxon>
        <taxon>Proisotominae</taxon>
        <taxon>Folsomia</taxon>
    </lineage>
</organism>
<comment type="caution">
    <text evidence="2">The sequence shown here is derived from an EMBL/GenBank/DDBJ whole genome shotgun (WGS) entry which is preliminary data.</text>
</comment>
<evidence type="ECO:0000313" key="2">
    <source>
        <dbReference type="EMBL" id="OXA47694.1"/>
    </source>
</evidence>
<protein>
    <submittedName>
        <fullName evidence="2">Uncharacterized protein</fullName>
    </submittedName>
</protein>
<reference evidence="2 3" key="1">
    <citation type="submission" date="2015-12" db="EMBL/GenBank/DDBJ databases">
        <title>The genome of Folsomia candida.</title>
        <authorList>
            <person name="Faddeeva A."/>
            <person name="Derks M.F."/>
            <person name="Anvar Y."/>
            <person name="Smit S."/>
            <person name="Van Straalen N."/>
            <person name="Roelofs D."/>
        </authorList>
    </citation>
    <scope>NUCLEOTIDE SEQUENCE [LARGE SCALE GENOMIC DNA]</scope>
    <source>
        <strain evidence="2 3">VU population</strain>
        <tissue evidence="2">Whole body</tissue>
    </source>
</reference>
<name>A0A226DS94_FOLCA</name>
<feature type="transmembrane region" description="Helical" evidence="1">
    <location>
        <begin position="221"/>
        <end position="244"/>
    </location>
</feature>
<keyword evidence="1" id="KW-0812">Transmembrane</keyword>
<feature type="transmembrane region" description="Helical" evidence="1">
    <location>
        <begin position="335"/>
        <end position="365"/>
    </location>
</feature>
<gene>
    <name evidence="2" type="ORF">Fcan01_17752</name>
</gene>
<keyword evidence="3" id="KW-1185">Reference proteome</keyword>